<evidence type="ECO:0000256" key="4">
    <source>
        <dbReference type="ARBA" id="ARBA00022741"/>
    </source>
</evidence>
<keyword evidence="12" id="KW-1185">Reference proteome</keyword>
<keyword evidence="3" id="KW-0235">DNA replication</keyword>
<reference evidence="11" key="1">
    <citation type="submission" date="2020-06" db="EMBL/GenBank/DDBJ databases">
        <authorList>
            <consortium name="Plant Systems Biology data submission"/>
        </authorList>
    </citation>
    <scope>NUCLEOTIDE SEQUENCE</scope>
    <source>
        <strain evidence="11">D6</strain>
    </source>
</reference>
<keyword evidence="7" id="KW-0233">DNA recombination</keyword>
<dbReference type="GO" id="GO:0003677">
    <property type="term" value="F:DNA binding"/>
    <property type="evidence" value="ECO:0007669"/>
    <property type="project" value="InterPro"/>
</dbReference>
<dbReference type="AlphaFoldDB" id="A0A9N8DCT9"/>
<evidence type="ECO:0000256" key="7">
    <source>
        <dbReference type="RuleBase" id="RU000617"/>
    </source>
</evidence>
<comment type="similarity">
    <text evidence="1 8">Belongs to the ATP-dependent DNA ligase family.</text>
</comment>
<comment type="caution">
    <text evidence="11">The sequence shown here is derived from an EMBL/GenBank/DDBJ whole genome shotgun (WGS) entry which is preliminary data.</text>
</comment>
<sequence>MSDNHDDVVATLQTICHVSKDRAEELLGAASGSMERAVEIHFQQKPSVARAKDSNDFGLISIDDDDDDDESGELANTNFSNETSHSKKDMATKPLLQSPSKKPRKSGSASSGKPQQSSKPKGTLHAFFSPKKGAGSQKNATSPDRKIGSSTRKRSPVCTPKKKNNESKQSTSLNTPTTSPVKEVKRPIKSAETEAPVDPRLSYNTLSKAFTEMTSTTKRNAKLNTLKMVLIGVIEAVGGIDTETSSREADGQTLTCALELISGKISLPNSTTVAPVPLQVSGAAVSGALQIVTGGVSKARMRESYRSTGDLGDTAAEFFSPAVSLQNFFKARKKRDRADDEQANNDDESSNKGASIARIHSLLQSVATVKPGTGSQKERQGLLVKLLRLAASKGEMRFLVRILLGNMRLGATIKSILAALAMAVEQVQTGKETTPQCPAIQTLQKTHDICPRLSRIAMALLCGGVKRAVQDCTLEVGVPIQPMLANPAHSLEEVEKMLTKGSSTSDETTWGNEAIAEWKYDGMRCQAHFDGNAMKLFSRHLLDTTKQFPDAAQFMLDARRQDEGDDDVDGKNTNKERVNSFILDAEIVAVDPGAFDRLLPFQILSTRRGAKKDDEGVKIKVFVFDLMYLNGLSLLGNSLWERQKLLRESFQGTPGFDFASSLKLKGYNEAEISNYLSEAVKGGAEGLMVKLIGRACQTSEGDLTTTTKIPAALPCPYESGTRSATWLKLKRDYVTGFFDTIDVVPIGAWHGNGRKAEKGFLSPILFAVYDEEDGIFRSISRCMSFTDSMYIAIREFYFRGTPYPSDVGIIEGDSLKTKKTAAGTSATSSADADVKDAEVEGSDDEDMEGGEVNEEGASDEEQEDDDGNALVGVNCLPGRPPSSLVLTNENCSIWFKPSEVWEVSFADLSLSRTHTAAAGLVDDAEGRGVALRFPRFKRRRPDKSVEQATNCVQIAQLFKKQCKQC</sequence>
<dbReference type="Pfam" id="PF01068">
    <property type="entry name" value="DNA_ligase_A_M"/>
    <property type="match status" value="1"/>
</dbReference>
<dbReference type="InterPro" id="IPR036599">
    <property type="entry name" value="DNA_ligase_N_sf"/>
</dbReference>
<dbReference type="SUPFAM" id="SSF50249">
    <property type="entry name" value="Nucleic acid-binding proteins"/>
    <property type="match status" value="2"/>
</dbReference>
<dbReference type="InterPro" id="IPR012340">
    <property type="entry name" value="NA-bd_OB-fold"/>
</dbReference>
<dbReference type="InterPro" id="IPR012310">
    <property type="entry name" value="DNA_ligase_ATP-dep_cent"/>
</dbReference>
<feature type="compositionally biased region" description="Low complexity" evidence="9">
    <location>
        <begin position="106"/>
        <end position="121"/>
    </location>
</feature>
<dbReference type="GO" id="GO:0006281">
    <property type="term" value="P:DNA repair"/>
    <property type="evidence" value="ECO:0007669"/>
    <property type="project" value="UniProtKB-KW"/>
</dbReference>
<feature type="region of interest" description="Disordered" evidence="9">
    <location>
        <begin position="45"/>
        <end position="191"/>
    </location>
</feature>
<dbReference type="PANTHER" id="PTHR45674">
    <property type="entry name" value="DNA LIGASE 1/3 FAMILY MEMBER"/>
    <property type="match status" value="1"/>
</dbReference>
<evidence type="ECO:0000256" key="8">
    <source>
        <dbReference type="RuleBase" id="RU004196"/>
    </source>
</evidence>
<dbReference type="CDD" id="cd07900">
    <property type="entry name" value="Adenylation_DNA_ligase_I_Euk"/>
    <property type="match status" value="1"/>
</dbReference>
<evidence type="ECO:0000256" key="2">
    <source>
        <dbReference type="ARBA" id="ARBA00022598"/>
    </source>
</evidence>
<dbReference type="NCBIfam" id="TIGR00574">
    <property type="entry name" value="dnl1"/>
    <property type="match status" value="1"/>
</dbReference>
<evidence type="ECO:0000259" key="10">
    <source>
        <dbReference type="PROSITE" id="PS50160"/>
    </source>
</evidence>
<dbReference type="EC" id="6.5.1.1" evidence="7"/>
<keyword evidence="7" id="KW-0234">DNA repair</keyword>
<proteinExistence type="inferred from homology"/>
<protein>
    <recommendedName>
        <fullName evidence="7">DNA ligase</fullName>
        <ecNumber evidence="7">6.5.1.1</ecNumber>
    </recommendedName>
</protein>
<dbReference type="PANTHER" id="PTHR45674:SF9">
    <property type="entry name" value="DNA LIGASE 3"/>
    <property type="match status" value="1"/>
</dbReference>
<feature type="compositionally biased region" description="Low complexity" evidence="9">
    <location>
        <begin position="821"/>
        <end position="831"/>
    </location>
</feature>
<dbReference type="Pfam" id="PF04675">
    <property type="entry name" value="DNA_ligase_A_N"/>
    <property type="match status" value="1"/>
</dbReference>
<feature type="compositionally biased region" description="Polar residues" evidence="9">
    <location>
        <begin position="74"/>
        <end position="83"/>
    </location>
</feature>
<dbReference type="GO" id="GO:0071897">
    <property type="term" value="P:DNA biosynthetic process"/>
    <property type="evidence" value="ECO:0007669"/>
    <property type="project" value="InterPro"/>
</dbReference>
<dbReference type="InterPro" id="IPR050191">
    <property type="entry name" value="ATP-dep_DNA_ligase"/>
</dbReference>
<comment type="catalytic activity">
    <reaction evidence="6 7">
        <text>ATP + (deoxyribonucleotide)n-3'-hydroxyl + 5'-phospho-(deoxyribonucleotide)m = (deoxyribonucleotide)n+m + AMP + diphosphate.</text>
        <dbReference type="EC" id="6.5.1.1"/>
    </reaction>
</comment>
<dbReference type="EMBL" id="CAICTM010000037">
    <property type="protein sequence ID" value="CAB9498376.1"/>
    <property type="molecule type" value="Genomic_DNA"/>
</dbReference>
<keyword evidence="5 7" id="KW-0067">ATP-binding</keyword>
<accession>A0A9N8DCT9</accession>
<feature type="compositionally biased region" description="Acidic residues" evidence="9">
    <location>
        <begin position="339"/>
        <end position="348"/>
    </location>
</feature>
<dbReference type="Proteomes" id="UP001153069">
    <property type="component" value="Unassembled WGS sequence"/>
</dbReference>
<keyword evidence="2 7" id="KW-0436">Ligase</keyword>
<dbReference type="GO" id="GO:0003910">
    <property type="term" value="F:DNA ligase (ATP) activity"/>
    <property type="evidence" value="ECO:0007669"/>
    <property type="project" value="UniProtKB-EC"/>
</dbReference>
<dbReference type="Gene3D" id="1.10.3260.10">
    <property type="entry name" value="DNA ligase, ATP-dependent, N-terminal domain"/>
    <property type="match status" value="1"/>
</dbReference>
<evidence type="ECO:0000313" key="11">
    <source>
        <dbReference type="EMBL" id="CAB9498376.1"/>
    </source>
</evidence>
<dbReference type="InterPro" id="IPR000977">
    <property type="entry name" value="DNA_ligase_ATP-dep"/>
</dbReference>
<dbReference type="Pfam" id="PF04679">
    <property type="entry name" value="DNA_ligase_A_C"/>
    <property type="match status" value="1"/>
</dbReference>
<dbReference type="PROSITE" id="PS00697">
    <property type="entry name" value="DNA_LIGASE_A1"/>
    <property type="match status" value="1"/>
</dbReference>
<evidence type="ECO:0000256" key="6">
    <source>
        <dbReference type="ARBA" id="ARBA00034003"/>
    </source>
</evidence>
<dbReference type="PROSITE" id="PS50160">
    <property type="entry name" value="DNA_LIGASE_A3"/>
    <property type="match status" value="1"/>
</dbReference>
<dbReference type="OrthoDB" id="206088at2759"/>
<feature type="compositionally biased region" description="Basic and acidic residues" evidence="9">
    <location>
        <begin position="182"/>
        <end position="191"/>
    </location>
</feature>
<keyword evidence="7" id="KW-0227">DNA damage</keyword>
<feature type="compositionally biased region" description="Acidic residues" evidence="9">
    <location>
        <begin position="62"/>
        <end position="72"/>
    </location>
</feature>
<evidence type="ECO:0000313" key="12">
    <source>
        <dbReference type="Proteomes" id="UP001153069"/>
    </source>
</evidence>
<feature type="region of interest" description="Disordered" evidence="9">
    <location>
        <begin position="821"/>
        <end position="872"/>
    </location>
</feature>
<dbReference type="InterPro" id="IPR012308">
    <property type="entry name" value="DNA_ligase_ATP-dep_N"/>
</dbReference>
<feature type="region of interest" description="Disordered" evidence="9">
    <location>
        <begin position="334"/>
        <end position="354"/>
    </location>
</feature>
<evidence type="ECO:0000256" key="1">
    <source>
        <dbReference type="ARBA" id="ARBA00007572"/>
    </source>
</evidence>
<feature type="domain" description="ATP-dependent DNA ligase family profile" evidence="10">
    <location>
        <begin position="612"/>
        <end position="770"/>
    </location>
</feature>
<dbReference type="Gene3D" id="3.30.470.30">
    <property type="entry name" value="DNA ligase/mRNA capping enzyme"/>
    <property type="match status" value="1"/>
</dbReference>
<dbReference type="InterPro" id="IPR016059">
    <property type="entry name" value="DNA_ligase_ATP-dep_CS"/>
</dbReference>
<feature type="compositionally biased region" description="Polar residues" evidence="9">
    <location>
        <begin position="167"/>
        <end position="180"/>
    </location>
</feature>
<dbReference type="GO" id="GO:0005524">
    <property type="term" value="F:ATP binding"/>
    <property type="evidence" value="ECO:0007669"/>
    <property type="project" value="UniProtKB-KW"/>
</dbReference>
<gene>
    <name evidence="11" type="ORF">SEMRO_37_G023080.1</name>
</gene>
<keyword evidence="4 7" id="KW-0547">Nucleotide-binding</keyword>
<organism evidence="11 12">
    <name type="scientific">Seminavis robusta</name>
    <dbReference type="NCBI Taxonomy" id="568900"/>
    <lineage>
        <taxon>Eukaryota</taxon>
        <taxon>Sar</taxon>
        <taxon>Stramenopiles</taxon>
        <taxon>Ochrophyta</taxon>
        <taxon>Bacillariophyta</taxon>
        <taxon>Bacillariophyceae</taxon>
        <taxon>Bacillariophycidae</taxon>
        <taxon>Naviculales</taxon>
        <taxon>Naviculaceae</taxon>
        <taxon>Seminavis</taxon>
    </lineage>
</organism>
<name>A0A9N8DCT9_9STRA</name>
<evidence type="ECO:0000256" key="5">
    <source>
        <dbReference type="ARBA" id="ARBA00022840"/>
    </source>
</evidence>
<evidence type="ECO:0000256" key="9">
    <source>
        <dbReference type="SAM" id="MobiDB-lite"/>
    </source>
</evidence>
<evidence type="ECO:0000256" key="3">
    <source>
        <dbReference type="ARBA" id="ARBA00022705"/>
    </source>
</evidence>
<feature type="compositionally biased region" description="Acidic residues" evidence="9">
    <location>
        <begin position="839"/>
        <end position="867"/>
    </location>
</feature>
<dbReference type="GO" id="GO:0006310">
    <property type="term" value="P:DNA recombination"/>
    <property type="evidence" value="ECO:0007669"/>
    <property type="project" value="UniProtKB-KW"/>
</dbReference>
<dbReference type="Gene3D" id="2.40.50.140">
    <property type="entry name" value="Nucleic acid-binding proteins"/>
    <property type="match status" value="1"/>
</dbReference>
<dbReference type="SUPFAM" id="SSF56091">
    <property type="entry name" value="DNA ligase/mRNA capping enzyme, catalytic domain"/>
    <property type="match status" value="1"/>
</dbReference>
<dbReference type="GO" id="GO:0006273">
    <property type="term" value="P:lagging strand elongation"/>
    <property type="evidence" value="ECO:0007669"/>
    <property type="project" value="TreeGrafter"/>
</dbReference>
<dbReference type="InterPro" id="IPR012309">
    <property type="entry name" value="DNA_ligase_ATP-dep_C"/>
</dbReference>
<dbReference type="SUPFAM" id="SSF117018">
    <property type="entry name" value="ATP-dependent DNA ligase DNA-binding domain"/>
    <property type="match status" value="1"/>
</dbReference>